<gene>
    <name evidence="1" type="ORF">EJ02DRAFT_432025</name>
</gene>
<evidence type="ECO:0000313" key="1">
    <source>
        <dbReference type="EMBL" id="KAF1944933.1"/>
    </source>
</evidence>
<sequence>MGINTLPPTTPYRNDVVWIEIYWKATLNSPEQVEIVGPFAHSENLKQVNLEVPQRGFLAQEADLLVLNNPNVLGICLRTEHSSGIADAIRADAPVALDLYTVREILVHTTATTSSWRVNTQRTFLEHAAAKTYADHVHRSGSGIAGATSVYYEVETIRGSVFRYVFLETEDAIKIVVLSLHHSFGKLGYPGDL</sequence>
<protein>
    <submittedName>
        <fullName evidence="1">Uncharacterized protein</fullName>
    </submittedName>
</protein>
<proteinExistence type="predicted"/>
<dbReference type="Proteomes" id="UP000800038">
    <property type="component" value="Unassembled WGS sequence"/>
</dbReference>
<reference evidence="1" key="1">
    <citation type="journal article" date="2020" name="Stud. Mycol.">
        <title>101 Dothideomycetes genomes: a test case for predicting lifestyles and emergence of pathogens.</title>
        <authorList>
            <person name="Haridas S."/>
            <person name="Albert R."/>
            <person name="Binder M."/>
            <person name="Bloem J."/>
            <person name="Labutti K."/>
            <person name="Salamov A."/>
            <person name="Andreopoulos B."/>
            <person name="Baker S."/>
            <person name="Barry K."/>
            <person name="Bills G."/>
            <person name="Bluhm B."/>
            <person name="Cannon C."/>
            <person name="Castanera R."/>
            <person name="Culley D."/>
            <person name="Daum C."/>
            <person name="Ezra D."/>
            <person name="Gonzalez J."/>
            <person name="Henrissat B."/>
            <person name="Kuo A."/>
            <person name="Liang C."/>
            <person name="Lipzen A."/>
            <person name="Lutzoni F."/>
            <person name="Magnuson J."/>
            <person name="Mondo S."/>
            <person name="Nolan M."/>
            <person name="Ohm R."/>
            <person name="Pangilinan J."/>
            <person name="Park H.-J."/>
            <person name="Ramirez L."/>
            <person name="Alfaro M."/>
            <person name="Sun H."/>
            <person name="Tritt A."/>
            <person name="Yoshinaga Y."/>
            <person name="Zwiers L.-H."/>
            <person name="Turgeon B."/>
            <person name="Goodwin S."/>
            <person name="Spatafora J."/>
            <person name="Crous P."/>
            <person name="Grigoriev I."/>
        </authorList>
    </citation>
    <scope>NUCLEOTIDE SEQUENCE</scope>
    <source>
        <strain evidence="1">CBS 161.51</strain>
    </source>
</reference>
<dbReference type="AlphaFoldDB" id="A0A6A5SXD5"/>
<keyword evidence="2" id="KW-1185">Reference proteome</keyword>
<accession>A0A6A5SXD5</accession>
<evidence type="ECO:0000313" key="2">
    <source>
        <dbReference type="Proteomes" id="UP000800038"/>
    </source>
</evidence>
<organism evidence="1 2">
    <name type="scientific">Clathrospora elynae</name>
    <dbReference type="NCBI Taxonomy" id="706981"/>
    <lineage>
        <taxon>Eukaryota</taxon>
        <taxon>Fungi</taxon>
        <taxon>Dikarya</taxon>
        <taxon>Ascomycota</taxon>
        <taxon>Pezizomycotina</taxon>
        <taxon>Dothideomycetes</taxon>
        <taxon>Pleosporomycetidae</taxon>
        <taxon>Pleosporales</taxon>
        <taxon>Diademaceae</taxon>
        <taxon>Clathrospora</taxon>
    </lineage>
</organism>
<name>A0A6A5SXD5_9PLEO</name>
<dbReference type="EMBL" id="ML976013">
    <property type="protein sequence ID" value="KAF1944933.1"/>
    <property type="molecule type" value="Genomic_DNA"/>
</dbReference>